<dbReference type="STRING" id="1218591.LEP1GSC199_1288"/>
<organism evidence="1 2">
    <name type="scientific">Leptospira vanthielii serovar Holland str. Waz Holland = ATCC 700522</name>
    <dbReference type="NCBI Taxonomy" id="1218591"/>
    <lineage>
        <taxon>Bacteria</taxon>
        <taxon>Pseudomonadati</taxon>
        <taxon>Spirochaetota</taxon>
        <taxon>Spirochaetia</taxon>
        <taxon>Leptospirales</taxon>
        <taxon>Leptospiraceae</taxon>
        <taxon>Leptospira</taxon>
    </lineage>
</organism>
<dbReference type="EMBL" id="AOGY02000039">
    <property type="protein sequence ID" value="EMY70174.1"/>
    <property type="molecule type" value="Genomic_DNA"/>
</dbReference>
<proteinExistence type="predicted"/>
<evidence type="ECO:0000313" key="1">
    <source>
        <dbReference type="EMBL" id="EMY70174.1"/>
    </source>
</evidence>
<sequence>MFKEGEYIFSAEEGVAIEELRSLFHEFGIIKLDSLIIHDRTYLLVLKNDPGLATLEKKTKASKKIKYIERNGMIQKYNTKP</sequence>
<comment type="caution">
    <text evidence="1">The sequence shown here is derived from an EMBL/GenBank/DDBJ whole genome shotgun (WGS) entry which is preliminary data.</text>
</comment>
<evidence type="ECO:0000313" key="2">
    <source>
        <dbReference type="Proteomes" id="UP000012227"/>
    </source>
</evidence>
<dbReference type="AlphaFoldDB" id="N1W1T1"/>
<dbReference type="Proteomes" id="UP000012227">
    <property type="component" value="Unassembled WGS sequence"/>
</dbReference>
<protein>
    <submittedName>
        <fullName evidence="1">Uncharacterized protein</fullName>
    </submittedName>
</protein>
<gene>
    <name evidence="1" type="ORF">LEP1GSC199_1288</name>
</gene>
<dbReference type="RefSeq" id="WP_002980725.1">
    <property type="nucleotide sequence ID" value="NZ_AOGY02000039.1"/>
</dbReference>
<reference evidence="1 2" key="1">
    <citation type="submission" date="2013-03" db="EMBL/GenBank/DDBJ databases">
        <authorList>
            <person name="Harkins D.M."/>
            <person name="Durkin A.S."/>
            <person name="Brinkac L.M."/>
            <person name="Haft D.H."/>
            <person name="Selengut J.D."/>
            <person name="Sanka R."/>
            <person name="DePew J."/>
            <person name="Purushe J."/>
            <person name="Galloway R.L."/>
            <person name="Vinetz J.M."/>
            <person name="Sutton G.G."/>
            <person name="Nierman W.C."/>
            <person name="Fouts D.E."/>
        </authorList>
    </citation>
    <scope>NUCLEOTIDE SEQUENCE [LARGE SCALE GENOMIC DNA]</scope>
    <source>
        <strain evidence="1 2">Waz Holland</strain>
    </source>
</reference>
<accession>N1W1T1</accession>
<name>N1W1T1_9LEPT</name>